<dbReference type="PANTHER" id="PTHR42856">
    <property type="entry name" value="ACYL-COENZYME A THIOESTERASE PAAI"/>
    <property type="match status" value="1"/>
</dbReference>
<dbReference type="Gene3D" id="3.10.129.10">
    <property type="entry name" value="Hotdog Thioesterase"/>
    <property type="match status" value="1"/>
</dbReference>
<evidence type="ECO:0000256" key="1">
    <source>
        <dbReference type="ARBA" id="ARBA00008324"/>
    </source>
</evidence>
<evidence type="ECO:0000313" key="4">
    <source>
        <dbReference type="EMBL" id="RCW46997.1"/>
    </source>
</evidence>
<name>A0A368VYD1_9ACTN</name>
<reference evidence="4 5" key="1">
    <citation type="submission" date="2018-07" db="EMBL/GenBank/DDBJ databases">
        <title>Genomic Encyclopedia of Type Strains, Phase III (KMG-III): the genomes of soil and plant-associated and newly described type strains.</title>
        <authorList>
            <person name="Whitman W."/>
        </authorList>
    </citation>
    <scope>NUCLEOTIDE SEQUENCE [LARGE SCALE GENOMIC DNA]</scope>
    <source>
        <strain evidence="4 5">CECT 8575</strain>
    </source>
</reference>
<proteinExistence type="inferred from homology"/>
<gene>
    <name evidence="4" type="ORF">DFQ14_101340</name>
</gene>
<accession>A0A368VYD1</accession>
<dbReference type="InterPro" id="IPR029069">
    <property type="entry name" value="HotDog_dom_sf"/>
</dbReference>
<dbReference type="PANTHER" id="PTHR42856:SF1">
    <property type="entry name" value="ACYL-COENZYME A THIOESTERASE PAAI"/>
    <property type="match status" value="1"/>
</dbReference>
<evidence type="ECO:0000259" key="3">
    <source>
        <dbReference type="Pfam" id="PF03061"/>
    </source>
</evidence>
<dbReference type="SUPFAM" id="SSF54637">
    <property type="entry name" value="Thioesterase/thiol ester dehydrase-isomerase"/>
    <property type="match status" value="1"/>
</dbReference>
<evidence type="ECO:0000313" key="5">
    <source>
        <dbReference type="Proteomes" id="UP000253495"/>
    </source>
</evidence>
<dbReference type="NCBIfam" id="TIGR00369">
    <property type="entry name" value="unchar_dom_1"/>
    <property type="match status" value="1"/>
</dbReference>
<dbReference type="InterPro" id="IPR011973">
    <property type="entry name" value="PaaD"/>
</dbReference>
<dbReference type="GO" id="GO:0016289">
    <property type="term" value="F:acyl-CoA hydrolase activity"/>
    <property type="evidence" value="ECO:0007669"/>
    <property type="project" value="TreeGrafter"/>
</dbReference>
<comment type="similarity">
    <text evidence="1">Belongs to the thioesterase PaaI family.</text>
</comment>
<dbReference type="NCBIfam" id="TIGR02286">
    <property type="entry name" value="PaaD"/>
    <property type="match status" value="1"/>
</dbReference>
<dbReference type="EMBL" id="QPJC01000001">
    <property type="protein sequence ID" value="RCW46997.1"/>
    <property type="molecule type" value="Genomic_DNA"/>
</dbReference>
<dbReference type="Proteomes" id="UP000253495">
    <property type="component" value="Unassembled WGS sequence"/>
</dbReference>
<dbReference type="CDD" id="cd03443">
    <property type="entry name" value="PaaI_thioesterase"/>
    <property type="match status" value="1"/>
</dbReference>
<dbReference type="AlphaFoldDB" id="A0A368VYD1"/>
<dbReference type="InterPro" id="IPR052723">
    <property type="entry name" value="Acyl-CoA_thioesterase_PaaI"/>
</dbReference>
<protein>
    <submittedName>
        <fullName evidence="4">Acyl-CoA thioesterase</fullName>
    </submittedName>
</protein>
<organism evidence="4 5">
    <name type="scientific">Halopolyspora algeriensis</name>
    <dbReference type="NCBI Taxonomy" id="1500506"/>
    <lineage>
        <taxon>Bacteria</taxon>
        <taxon>Bacillati</taxon>
        <taxon>Actinomycetota</taxon>
        <taxon>Actinomycetes</taxon>
        <taxon>Actinomycetes incertae sedis</taxon>
        <taxon>Halopolyspora</taxon>
    </lineage>
</organism>
<keyword evidence="5" id="KW-1185">Reference proteome</keyword>
<dbReference type="FunFam" id="3.10.129.10:FF:000022">
    <property type="entry name" value="Phenylacetic acid degradation protein"/>
    <property type="match status" value="1"/>
</dbReference>
<keyword evidence="2" id="KW-0378">Hydrolase</keyword>
<dbReference type="InterPro" id="IPR006683">
    <property type="entry name" value="Thioestr_dom"/>
</dbReference>
<sequence length="145" mass="15346">MNSSPPTIASPTSAMFDDDHASKALGIELLEAADGRALARMLITEQMVNGHSIAHGGYVFLLADTAFACACNSHGPVTVASGAEITFVAPGYEGDLLYARAEERTSFGRSGIYDITVRRDGEQGPVIAEFRGHSRSINNEGRGES</sequence>
<comment type="caution">
    <text evidence="4">The sequence shown here is derived from an EMBL/GenBank/DDBJ whole genome shotgun (WGS) entry which is preliminary data.</text>
</comment>
<dbReference type="InterPro" id="IPR003736">
    <property type="entry name" value="PAAI_dom"/>
</dbReference>
<feature type="domain" description="Thioesterase" evidence="3">
    <location>
        <begin position="52"/>
        <end position="123"/>
    </location>
</feature>
<evidence type="ECO:0000256" key="2">
    <source>
        <dbReference type="ARBA" id="ARBA00022801"/>
    </source>
</evidence>
<dbReference type="Pfam" id="PF03061">
    <property type="entry name" value="4HBT"/>
    <property type="match status" value="1"/>
</dbReference>